<evidence type="ECO:0000256" key="1">
    <source>
        <dbReference type="SAM" id="MobiDB-lite"/>
    </source>
</evidence>
<evidence type="ECO:0000313" key="3">
    <source>
        <dbReference type="Proteomes" id="UP000299290"/>
    </source>
</evidence>
<protein>
    <submittedName>
        <fullName evidence="2">Uncharacterized protein</fullName>
    </submittedName>
</protein>
<keyword evidence="3" id="KW-1185">Reference proteome</keyword>
<comment type="caution">
    <text evidence="2">The sequence shown here is derived from an EMBL/GenBank/DDBJ whole genome shotgun (WGS) entry which is preliminary data.</text>
</comment>
<feature type="compositionally biased region" description="Gly residues" evidence="1">
    <location>
        <begin position="50"/>
        <end position="59"/>
    </location>
</feature>
<gene>
    <name evidence="2" type="ORF">SANT12839_005910</name>
</gene>
<dbReference type="EMBL" id="BJHV01000001">
    <property type="protein sequence ID" value="GDY39709.1"/>
    <property type="molecule type" value="Genomic_DNA"/>
</dbReference>
<proteinExistence type="predicted"/>
<reference evidence="2 3" key="1">
    <citation type="journal article" date="2020" name="Int. J. Syst. Evol. Microbiol.">
        <title>Reclassification of Streptomyces castelarensis and Streptomyces sporoclivatus as later heterotypic synonyms of Streptomyces antimycoticus.</title>
        <authorList>
            <person name="Komaki H."/>
            <person name="Tamura T."/>
        </authorList>
    </citation>
    <scope>NUCLEOTIDE SEQUENCE [LARGE SCALE GENOMIC DNA]</scope>
    <source>
        <strain evidence="2 3">NBRC 12839</strain>
    </source>
</reference>
<organism evidence="2 3">
    <name type="scientific">Streptomyces antimycoticus</name>
    <dbReference type="NCBI Taxonomy" id="68175"/>
    <lineage>
        <taxon>Bacteria</taxon>
        <taxon>Bacillati</taxon>
        <taxon>Actinomycetota</taxon>
        <taxon>Actinomycetes</taxon>
        <taxon>Kitasatosporales</taxon>
        <taxon>Streptomycetaceae</taxon>
        <taxon>Streptomyces</taxon>
        <taxon>Streptomyces violaceusniger group</taxon>
    </lineage>
</organism>
<evidence type="ECO:0000313" key="2">
    <source>
        <dbReference type="EMBL" id="GDY39709.1"/>
    </source>
</evidence>
<name>A0A4D4K087_9ACTN</name>
<accession>A0A4D4K087</accession>
<sequence>MHRSGVAGETEACPVSARWRGMATVASTEDGGTQVRRFHTPVRIATGWPYGGVFCGRGRGPPESGDGRQDT</sequence>
<feature type="region of interest" description="Disordered" evidence="1">
    <location>
        <begin position="50"/>
        <end position="71"/>
    </location>
</feature>
<dbReference type="AlphaFoldDB" id="A0A4D4K087"/>
<dbReference type="Proteomes" id="UP000299290">
    <property type="component" value="Unassembled WGS sequence"/>
</dbReference>